<dbReference type="SUPFAM" id="SSF54160">
    <property type="entry name" value="Chromo domain-like"/>
    <property type="match status" value="1"/>
</dbReference>
<dbReference type="Pfam" id="PF00385">
    <property type="entry name" value="Chromo"/>
    <property type="match status" value="1"/>
</dbReference>
<dbReference type="InterPro" id="IPR016197">
    <property type="entry name" value="Chromo-like_dom_sf"/>
</dbReference>
<name>A0A7J0DH78_9ERIC</name>
<dbReference type="Proteomes" id="UP000585474">
    <property type="component" value="Unassembled WGS sequence"/>
</dbReference>
<evidence type="ECO:0000313" key="3">
    <source>
        <dbReference type="Proteomes" id="UP000585474"/>
    </source>
</evidence>
<dbReference type="Pfam" id="PF24626">
    <property type="entry name" value="SH3_Tf2-1"/>
    <property type="match status" value="1"/>
</dbReference>
<dbReference type="EMBL" id="BJWL01000226">
    <property type="protein sequence ID" value="GFS35265.1"/>
    <property type="molecule type" value="Genomic_DNA"/>
</dbReference>
<evidence type="ECO:0000313" key="2">
    <source>
        <dbReference type="EMBL" id="GFS35265.1"/>
    </source>
</evidence>
<dbReference type="InterPro" id="IPR056924">
    <property type="entry name" value="SH3_Tf2-1"/>
</dbReference>
<evidence type="ECO:0000259" key="1">
    <source>
        <dbReference type="PROSITE" id="PS50013"/>
    </source>
</evidence>
<dbReference type="OrthoDB" id="1648721at2759"/>
<dbReference type="Gene3D" id="2.40.50.40">
    <property type="match status" value="1"/>
</dbReference>
<dbReference type="InterPro" id="IPR000953">
    <property type="entry name" value="Chromo/chromo_shadow_dom"/>
</dbReference>
<dbReference type="CDD" id="cd00024">
    <property type="entry name" value="CD_CSD"/>
    <property type="match status" value="1"/>
</dbReference>
<keyword evidence="3" id="KW-1185">Reference proteome</keyword>
<protein>
    <recommendedName>
        <fullName evidence="1">Chromo domain-containing protein</fullName>
    </recommendedName>
</protein>
<dbReference type="AlphaFoldDB" id="A0A7J0DH78"/>
<dbReference type="PROSITE" id="PS50013">
    <property type="entry name" value="CHROMO_2"/>
    <property type="match status" value="1"/>
</dbReference>
<comment type="caution">
    <text evidence="2">The sequence shown here is derived from an EMBL/GenBank/DDBJ whole genome shotgun (WGS) entry which is preliminary data.</text>
</comment>
<organism evidence="2 3">
    <name type="scientific">Actinidia rufa</name>
    <dbReference type="NCBI Taxonomy" id="165716"/>
    <lineage>
        <taxon>Eukaryota</taxon>
        <taxon>Viridiplantae</taxon>
        <taxon>Streptophyta</taxon>
        <taxon>Embryophyta</taxon>
        <taxon>Tracheophyta</taxon>
        <taxon>Spermatophyta</taxon>
        <taxon>Magnoliopsida</taxon>
        <taxon>eudicotyledons</taxon>
        <taxon>Gunneridae</taxon>
        <taxon>Pentapetalae</taxon>
        <taxon>asterids</taxon>
        <taxon>Ericales</taxon>
        <taxon>Actinidiaceae</taxon>
        <taxon>Actinidia</taxon>
    </lineage>
</organism>
<feature type="domain" description="Chromo" evidence="1">
    <location>
        <begin position="57"/>
        <end position="121"/>
    </location>
</feature>
<proteinExistence type="predicted"/>
<accession>A0A7J0DH78</accession>
<reference evidence="3" key="1">
    <citation type="submission" date="2019-07" db="EMBL/GenBank/DDBJ databases">
        <title>De Novo Assembly of kiwifruit Actinidia rufa.</title>
        <authorList>
            <person name="Sugita-Konishi S."/>
            <person name="Sato K."/>
            <person name="Mori E."/>
            <person name="Abe Y."/>
            <person name="Kisaki G."/>
            <person name="Hamano K."/>
            <person name="Suezawa K."/>
            <person name="Otani M."/>
            <person name="Fukuda T."/>
            <person name="Manabe T."/>
            <person name="Gomi K."/>
            <person name="Tabuchi M."/>
            <person name="Akimitsu K."/>
            <person name="Kataoka I."/>
        </authorList>
    </citation>
    <scope>NUCLEOTIDE SEQUENCE [LARGE SCALE GENOMIC DNA]</scope>
    <source>
        <strain evidence="3">cv. Fuchu</strain>
    </source>
</reference>
<sequence>MVLKKISSNAYLIDLPKDMGISNVFNIEDLTRYTGHVGNDVATDPSVSLPPSKHLKEAIKDVVDHKIVSTRHGGYQKYLVKWKGRPLSDCTWITNDEFQRPDTDLYERFHSFNSPGSSSFKPKRVDGKWQQPIKMYKRRGMDGSKAQAVIWHVLDDIGPTWDTS</sequence>
<gene>
    <name evidence="2" type="ORF">Acr_00g0038710</name>
</gene>
<dbReference type="InterPro" id="IPR023780">
    <property type="entry name" value="Chromo_domain"/>
</dbReference>